<protein>
    <submittedName>
        <fullName evidence="1">Uncharacterized protein</fullName>
    </submittedName>
</protein>
<dbReference type="EMBL" id="JBGUBD010000020">
    <property type="protein sequence ID" value="MFA9480402.1"/>
    <property type="molecule type" value="Genomic_DNA"/>
</dbReference>
<comment type="caution">
    <text evidence="1">The sequence shown here is derived from an EMBL/GenBank/DDBJ whole genome shotgun (WGS) entry which is preliminary data.</text>
</comment>
<evidence type="ECO:0000313" key="1">
    <source>
        <dbReference type="EMBL" id="MFA9480402.1"/>
    </source>
</evidence>
<name>A0ABV4UBN2_9BACT</name>
<reference evidence="1 2" key="1">
    <citation type="submission" date="2024-08" db="EMBL/GenBank/DDBJ databases">
        <title>Whole-genome sequencing of halo(alkali)philic microorganisms from hypersaline lakes.</title>
        <authorList>
            <person name="Sorokin D.Y."/>
            <person name="Merkel A.Y."/>
            <person name="Messina E."/>
            <person name="Yakimov M."/>
        </authorList>
    </citation>
    <scope>NUCLEOTIDE SEQUENCE [LARGE SCALE GENOMIC DNA]</scope>
    <source>
        <strain evidence="1 2">AB-hyl4</strain>
    </source>
</reference>
<evidence type="ECO:0000313" key="2">
    <source>
        <dbReference type="Proteomes" id="UP001575105"/>
    </source>
</evidence>
<dbReference type="Proteomes" id="UP001575105">
    <property type="component" value="Unassembled WGS sequence"/>
</dbReference>
<proteinExistence type="predicted"/>
<dbReference type="RefSeq" id="WP_425347322.1">
    <property type="nucleotide sequence ID" value="NZ_JBGUBD010000020.1"/>
</dbReference>
<keyword evidence="2" id="KW-1185">Reference proteome</keyword>
<accession>A0ABV4UBN2</accession>
<organism evidence="1 2">
    <name type="scientific">Natronomicrosphaera hydrolytica</name>
    <dbReference type="NCBI Taxonomy" id="3242702"/>
    <lineage>
        <taxon>Bacteria</taxon>
        <taxon>Pseudomonadati</taxon>
        <taxon>Planctomycetota</taxon>
        <taxon>Phycisphaerae</taxon>
        <taxon>Phycisphaerales</taxon>
        <taxon>Phycisphaeraceae</taxon>
        <taxon>Natronomicrosphaera</taxon>
    </lineage>
</organism>
<gene>
    <name evidence="1" type="ORF">ACERK3_19200</name>
</gene>
<sequence>MSLSNSTVPGNQGSTCQADIAKVTPGMLNWTATTITRRRVKTGRHKTVPTVTMTVAEQAVGLKPGRICPAIQRGTRAAGWRWRKVDELNIDPAVAGV</sequence>